<gene>
    <name evidence="4" type="primary">pdxA</name>
    <name evidence="4" type="ORF">SP60_07935</name>
</gene>
<reference evidence="4 5" key="1">
    <citation type="journal article" date="2015" name="Genome Announc.">
        <title>Genome Sequence of 'Candidatus Thioglobus autotrophica' Strain EF1, a Chemoautotroph from the SUP05 Clade of Marine Gammaproteobacteria.</title>
        <authorList>
            <person name="Shah V."/>
            <person name="Morris R.M."/>
        </authorList>
    </citation>
    <scope>NUCLEOTIDE SEQUENCE [LARGE SCALE GENOMIC DNA]</scope>
    <source>
        <strain evidence="4 5">EF1</strain>
    </source>
</reference>
<protein>
    <submittedName>
        <fullName evidence="4">4-hydroxythreonine-4-phosphate dehydrogenase</fullName>
        <ecNumber evidence="4">1.1.1.262</ecNumber>
    </submittedName>
</protein>
<dbReference type="OrthoDB" id="9801783at2"/>
<keyword evidence="3" id="KW-0520">NAD</keyword>
<dbReference type="SUPFAM" id="SSF53659">
    <property type="entry name" value="Isocitrate/Isopropylmalate dehydrogenase-like"/>
    <property type="match status" value="1"/>
</dbReference>
<dbReference type="AlphaFoldDB" id="A0A0M4PA56"/>
<dbReference type="GO" id="GO:0050570">
    <property type="term" value="F:4-hydroxythreonine-4-phosphate dehydrogenase activity"/>
    <property type="evidence" value="ECO:0007669"/>
    <property type="project" value="UniProtKB-EC"/>
</dbReference>
<dbReference type="EMBL" id="CP010552">
    <property type="protein sequence ID" value="ALE53122.1"/>
    <property type="molecule type" value="Genomic_DNA"/>
</dbReference>
<sequence length="320" mass="34107">MTIAFTPGEPGGIGPDLAIIHAQKKPVKNLLVFSDPDILLKRAKILNLPLKIVESDKILGKSQLCVYPIKANGSVEVGALNAGNAQYVLNTLDKATDFCLTNQCEALVTGPIHKGIINTIDPTFTGHTEYLASLSNTDQTVMMLATKGLRVALATTHLPLSQVAQNIKPASLEKTIRIIHQSLEGYGISNPRIVVCGLNPHAGEDGCLGMEEIEIINPLIRQLNQQGFNLVGSVPADTAFTVDALKGVDCVLSMYHDQGLPVLKTLGFKKAVNITLGLPFIRTSVDHGTALSLAGSGNISLGSLNTALEYAQDFIDKKHG</sequence>
<dbReference type="PANTHER" id="PTHR30004">
    <property type="entry name" value="4-HYDROXYTHREONINE-4-PHOSPHATE DEHYDROGENASE"/>
    <property type="match status" value="1"/>
</dbReference>
<evidence type="ECO:0000256" key="3">
    <source>
        <dbReference type="ARBA" id="ARBA00023027"/>
    </source>
</evidence>
<name>A0A0M4PA56_9GAMM</name>
<dbReference type="PANTHER" id="PTHR30004:SF5">
    <property type="entry name" value="4-HYDROXYTHREONINE-4-PHOSPHATE DEHYDROGENASE"/>
    <property type="match status" value="1"/>
</dbReference>
<dbReference type="STRING" id="1705394.SP60_07935"/>
<dbReference type="Gene3D" id="3.40.718.10">
    <property type="entry name" value="Isopropylmalate Dehydrogenase"/>
    <property type="match status" value="1"/>
</dbReference>
<dbReference type="RefSeq" id="WP_053952118.1">
    <property type="nucleotide sequence ID" value="NZ_CP010552.1"/>
</dbReference>
<dbReference type="InterPro" id="IPR005255">
    <property type="entry name" value="PdxA_fam"/>
</dbReference>
<dbReference type="GO" id="GO:0008615">
    <property type="term" value="P:pyridoxine biosynthetic process"/>
    <property type="evidence" value="ECO:0007669"/>
    <property type="project" value="TreeGrafter"/>
</dbReference>
<dbReference type="GO" id="GO:0051287">
    <property type="term" value="F:NAD binding"/>
    <property type="evidence" value="ECO:0007669"/>
    <property type="project" value="InterPro"/>
</dbReference>
<dbReference type="Proteomes" id="UP000058020">
    <property type="component" value="Chromosome"/>
</dbReference>
<dbReference type="Pfam" id="PF04166">
    <property type="entry name" value="PdxA"/>
    <property type="match status" value="1"/>
</dbReference>
<keyword evidence="2 4" id="KW-0560">Oxidoreductase</keyword>
<keyword evidence="5" id="KW-1185">Reference proteome</keyword>
<evidence type="ECO:0000313" key="5">
    <source>
        <dbReference type="Proteomes" id="UP000058020"/>
    </source>
</evidence>
<keyword evidence="1" id="KW-0479">Metal-binding</keyword>
<evidence type="ECO:0000313" key="4">
    <source>
        <dbReference type="EMBL" id="ALE53122.1"/>
    </source>
</evidence>
<dbReference type="GO" id="GO:0042823">
    <property type="term" value="P:pyridoxal phosphate biosynthetic process"/>
    <property type="evidence" value="ECO:0007669"/>
    <property type="project" value="TreeGrafter"/>
</dbReference>
<accession>A0A0M4PA56</accession>
<organism evidence="4 5">
    <name type="scientific">Candidatus Thioglobus autotrophicus</name>
    <dbReference type="NCBI Taxonomy" id="1705394"/>
    <lineage>
        <taxon>Bacteria</taxon>
        <taxon>Pseudomonadati</taxon>
        <taxon>Pseudomonadota</taxon>
        <taxon>Gammaproteobacteria</taxon>
        <taxon>Candidatus Pseudothioglobaceae</taxon>
        <taxon>Candidatus Thioglobus</taxon>
    </lineage>
</organism>
<dbReference type="PATRIC" id="fig|1705394.5.peg.1587"/>
<evidence type="ECO:0000256" key="1">
    <source>
        <dbReference type="ARBA" id="ARBA00022723"/>
    </source>
</evidence>
<proteinExistence type="predicted"/>
<dbReference type="NCBIfam" id="TIGR00557">
    <property type="entry name" value="pdxA"/>
    <property type="match status" value="1"/>
</dbReference>
<evidence type="ECO:0000256" key="2">
    <source>
        <dbReference type="ARBA" id="ARBA00023002"/>
    </source>
</evidence>
<dbReference type="EC" id="1.1.1.262" evidence="4"/>
<dbReference type="KEGG" id="tho:SP60_07935"/>
<dbReference type="GO" id="GO:0046872">
    <property type="term" value="F:metal ion binding"/>
    <property type="evidence" value="ECO:0007669"/>
    <property type="project" value="UniProtKB-KW"/>
</dbReference>